<dbReference type="GO" id="GO:0003723">
    <property type="term" value="F:RNA binding"/>
    <property type="evidence" value="ECO:0007669"/>
    <property type="project" value="UniProtKB-UniRule"/>
</dbReference>
<dbReference type="Gene3D" id="3.30.70.330">
    <property type="match status" value="3"/>
</dbReference>
<dbReference type="SMART" id="SM00360">
    <property type="entry name" value="RRM"/>
    <property type="match status" value="3"/>
</dbReference>
<dbReference type="EMBL" id="HBEM01004768">
    <property type="protein sequence ID" value="CAD8435021.1"/>
    <property type="molecule type" value="Transcribed_RNA"/>
</dbReference>
<evidence type="ECO:0000256" key="3">
    <source>
        <dbReference type="PROSITE-ProRule" id="PRU00176"/>
    </source>
</evidence>
<dbReference type="InterPro" id="IPR022782">
    <property type="entry name" value="AIP3-like_C"/>
</dbReference>
<evidence type="ECO:0000256" key="4">
    <source>
        <dbReference type="SAM" id="MobiDB-lite"/>
    </source>
</evidence>
<feature type="domain" description="RRM" evidence="5">
    <location>
        <begin position="190"/>
        <end position="267"/>
    </location>
</feature>
<proteinExistence type="predicted"/>
<evidence type="ECO:0000256" key="1">
    <source>
        <dbReference type="ARBA" id="ARBA00022737"/>
    </source>
</evidence>
<evidence type="ECO:0000259" key="5">
    <source>
        <dbReference type="PROSITE" id="PS50102"/>
    </source>
</evidence>
<gene>
    <name evidence="6" type="ORF">LAMO00422_LOCUS3350</name>
</gene>
<dbReference type="CDD" id="cd12254">
    <property type="entry name" value="RRM_hnRNPH_ESRPs_RBM12_like"/>
    <property type="match status" value="2"/>
</dbReference>
<evidence type="ECO:0000256" key="2">
    <source>
        <dbReference type="ARBA" id="ARBA00022884"/>
    </source>
</evidence>
<dbReference type="Pfam" id="PF00076">
    <property type="entry name" value="RRM_1"/>
    <property type="match status" value="2"/>
</dbReference>
<dbReference type="InterPro" id="IPR050666">
    <property type="entry name" value="ESRP"/>
</dbReference>
<reference evidence="6" key="1">
    <citation type="submission" date="2021-01" db="EMBL/GenBank/DDBJ databases">
        <authorList>
            <person name="Corre E."/>
            <person name="Pelletier E."/>
            <person name="Niang G."/>
            <person name="Scheremetjew M."/>
            <person name="Finn R."/>
            <person name="Kale V."/>
            <person name="Holt S."/>
            <person name="Cochrane G."/>
            <person name="Meng A."/>
            <person name="Brown T."/>
            <person name="Cohen L."/>
        </authorList>
    </citation>
    <scope>NUCLEOTIDE SEQUENCE</scope>
    <source>
        <strain evidence="6">CCMP2058</strain>
    </source>
</reference>
<keyword evidence="1" id="KW-0677">Repeat</keyword>
<feature type="compositionally biased region" description="Basic and acidic residues" evidence="4">
    <location>
        <begin position="101"/>
        <end position="113"/>
    </location>
</feature>
<dbReference type="InterPro" id="IPR012677">
    <property type="entry name" value="Nucleotide-bd_a/b_plait_sf"/>
</dbReference>
<feature type="domain" description="RRM" evidence="5">
    <location>
        <begin position="399"/>
        <end position="471"/>
    </location>
</feature>
<dbReference type="AlphaFoldDB" id="A0A7S0CV22"/>
<keyword evidence="2 3" id="KW-0694">RNA-binding</keyword>
<name>A0A7S0CV22_9EUKA</name>
<feature type="compositionally biased region" description="Basic and acidic residues" evidence="4">
    <location>
        <begin position="144"/>
        <end position="167"/>
    </location>
</feature>
<evidence type="ECO:0000313" key="6">
    <source>
        <dbReference type="EMBL" id="CAD8435021.1"/>
    </source>
</evidence>
<dbReference type="SUPFAM" id="SSF54928">
    <property type="entry name" value="RNA-binding domain, RBD"/>
    <property type="match status" value="3"/>
</dbReference>
<protein>
    <recommendedName>
        <fullName evidence="5">RRM domain-containing protein</fullName>
    </recommendedName>
</protein>
<sequence length="489" mass="55460">MSSGEDIVFFIEFKGETRKVSIEKDALTLDAIFDLANEKFEGVPNDTETLILEIKDKEFDVNHRLEDPTEVSVGSIVRVKIKGDESAELKKELEKMKKKLEELEERKMEEEKLGGQSKETSQEKVKDTQQRKRERDEEASDAAEESKADKKQKTTDVSKDDDRDRKEKDRKRHEYSKHSKESKYDLTGRYVIRMRGLPWSVRQSDIEDFFKGMDVKRDGILIEINSQGRPSGNAYVSFDTKDGHAKALERHKDNLGKRYVEIFDSSEAEATAVVDRMQGKGSAHKSTGRVSKDSYVLRLRGVPFSSDLRDIEAFMEKAHPEGIHIIYDSNGRPSGEAYVELGSEKDQRRGMEMHRKHLGSRYIEVFESSVIELERALERGNGGGRDRGQWGSSSSSGLPCVRMRGLPYSSTEHDIVEFFRKAGITPMRTHLKHRSGHAYVEFASEKEVRDALKLDRENMGSRYVELFEAPYSELVNAISGSGGGGGRGG</sequence>
<feature type="region of interest" description="Disordered" evidence="4">
    <location>
        <begin position="101"/>
        <end position="182"/>
    </location>
</feature>
<dbReference type="Pfam" id="PF03915">
    <property type="entry name" value="AIP3"/>
    <property type="match status" value="1"/>
</dbReference>
<dbReference type="InterPro" id="IPR035979">
    <property type="entry name" value="RBD_domain_sf"/>
</dbReference>
<dbReference type="InterPro" id="IPR000504">
    <property type="entry name" value="RRM_dom"/>
</dbReference>
<dbReference type="PANTHER" id="PTHR13976">
    <property type="entry name" value="HETEROGENEOUS NUCLEAR RIBONUCLEOPROTEIN-RELATED"/>
    <property type="match status" value="1"/>
</dbReference>
<feature type="compositionally biased region" description="Basic and acidic residues" evidence="4">
    <location>
        <begin position="120"/>
        <end position="136"/>
    </location>
</feature>
<organism evidence="6">
    <name type="scientific">Amorphochlora amoebiformis</name>
    <dbReference type="NCBI Taxonomy" id="1561963"/>
    <lineage>
        <taxon>Eukaryota</taxon>
        <taxon>Sar</taxon>
        <taxon>Rhizaria</taxon>
        <taxon>Cercozoa</taxon>
        <taxon>Chlorarachniophyceae</taxon>
        <taxon>Amorphochlora</taxon>
    </lineage>
</organism>
<accession>A0A7S0CV22</accession>
<dbReference type="PROSITE" id="PS50102">
    <property type="entry name" value="RRM"/>
    <property type="match status" value="2"/>
</dbReference>